<keyword evidence="1" id="KW-0175">Coiled coil</keyword>
<protein>
    <submittedName>
        <fullName evidence="2">Uncharacterized protein</fullName>
    </submittedName>
</protein>
<dbReference type="EMBL" id="MPUH01000360">
    <property type="protein sequence ID" value="OMJ81946.1"/>
    <property type="molecule type" value="Genomic_DNA"/>
</dbReference>
<dbReference type="AlphaFoldDB" id="A0A1R2BYS4"/>
<keyword evidence="3" id="KW-1185">Reference proteome</keyword>
<dbReference type="Proteomes" id="UP000187209">
    <property type="component" value="Unassembled WGS sequence"/>
</dbReference>
<accession>A0A1R2BYS4</accession>
<comment type="caution">
    <text evidence="2">The sequence shown here is derived from an EMBL/GenBank/DDBJ whole genome shotgun (WGS) entry which is preliminary data.</text>
</comment>
<evidence type="ECO:0000313" key="2">
    <source>
        <dbReference type="EMBL" id="OMJ81946.1"/>
    </source>
</evidence>
<reference evidence="2 3" key="1">
    <citation type="submission" date="2016-11" db="EMBL/GenBank/DDBJ databases">
        <title>The macronuclear genome of Stentor coeruleus: a giant cell with tiny introns.</title>
        <authorList>
            <person name="Slabodnick M."/>
            <person name="Ruby J.G."/>
            <person name="Reiff S.B."/>
            <person name="Swart E.C."/>
            <person name="Gosai S."/>
            <person name="Prabakaran S."/>
            <person name="Witkowska E."/>
            <person name="Larue G.E."/>
            <person name="Fisher S."/>
            <person name="Freeman R.M."/>
            <person name="Gunawardena J."/>
            <person name="Chu W."/>
            <person name="Stover N.A."/>
            <person name="Gregory B.D."/>
            <person name="Nowacki M."/>
            <person name="Derisi J."/>
            <person name="Roy S.W."/>
            <person name="Marshall W.F."/>
            <person name="Sood P."/>
        </authorList>
    </citation>
    <scope>NUCLEOTIDE SEQUENCE [LARGE SCALE GENOMIC DNA]</scope>
    <source>
        <strain evidence="2">WM001</strain>
    </source>
</reference>
<gene>
    <name evidence="2" type="ORF">SteCoe_17484</name>
</gene>
<organism evidence="2 3">
    <name type="scientific">Stentor coeruleus</name>
    <dbReference type="NCBI Taxonomy" id="5963"/>
    <lineage>
        <taxon>Eukaryota</taxon>
        <taxon>Sar</taxon>
        <taxon>Alveolata</taxon>
        <taxon>Ciliophora</taxon>
        <taxon>Postciliodesmatophora</taxon>
        <taxon>Heterotrichea</taxon>
        <taxon>Heterotrichida</taxon>
        <taxon>Stentoridae</taxon>
        <taxon>Stentor</taxon>
    </lineage>
</organism>
<feature type="coiled-coil region" evidence="1">
    <location>
        <begin position="166"/>
        <end position="208"/>
    </location>
</feature>
<proteinExistence type="predicted"/>
<name>A0A1R2BYS4_9CILI</name>
<feature type="coiled-coil region" evidence="1">
    <location>
        <begin position="291"/>
        <end position="353"/>
    </location>
</feature>
<evidence type="ECO:0000256" key="1">
    <source>
        <dbReference type="SAM" id="Coils"/>
    </source>
</evidence>
<sequence length="401" mass="46346">MSSTKNSRSYNASPVPVQESLLSFLEPGSKPIISAISTFSRRDQSPKCASKSNKSTRVSPVLSGNLASRLEFAEKQNLLLNERNKVLIKEKEQLQKKITKESQNPKDVFKNQAVALTKESYLKRVEKKNSRKLSDFEEKVPQIRKILNWVNEQNSDIEIKFIKPGIQEVIEKLKGLEIEIEAYRACMLKHSDKQVRVLEDKIEELSHKRVEDTSDALSILLKKNNDLCRINCSLDKKIEEQNKIILTLSNEISKLRNPQSQSALLEGFKKDIEKQVKISKRQQDEEVIMTLMELEKEHLQTKELIKNMDVEIKQKDGRIGELNKEINDYKIRILEMSKKLANKRARNKSLKRKYENKVQINMVDKELMQKFSKINEVNNDDSKELLSCAMCLAAALEDFLI</sequence>
<evidence type="ECO:0000313" key="3">
    <source>
        <dbReference type="Proteomes" id="UP000187209"/>
    </source>
</evidence>
<feature type="coiled-coil region" evidence="1">
    <location>
        <begin position="70"/>
        <end position="104"/>
    </location>
</feature>